<feature type="coiled-coil region" evidence="8">
    <location>
        <begin position="202"/>
        <end position="253"/>
    </location>
</feature>
<evidence type="ECO:0000256" key="5">
    <source>
        <dbReference type="ARBA" id="ARBA00022692"/>
    </source>
</evidence>
<accession>A0A7V4G7I2</accession>
<comment type="subcellular location">
    <subcellularLocation>
        <location evidence="1">Cell outer membrane</location>
    </subcellularLocation>
</comment>
<dbReference type="AlphaFoldDB" id="A0A7V4G7I2"/>
<dbReference type="GO" id="GO:0009279">
    <property type="term" value="C:cell outer membrane"/>
    <property type="evidence" value="ECO:0007669"/>
    <property type="project" value="UniProtKB-SubCell"/>
</dbReference>
<evidence type="ECO:0000256" key="2">
    <source>
        <dbReference type="ARBA" id="ARBA00007613"/>
    </source>
</evidence>
<dbReference type="SUPFAM" id="SSF56954">
    <property type="entry name" value="Outer membrane efflux proteins (OEP)"/>
    <property type="match status" value="1"/>
</dbReference>
<keyword evidence="4" id="KW-1134">Transmembrane beta strand</keyword>
<dbReference type="PANTHER" id="PTHR30026">
    <property type="entry name" value="OUTER MEMBRANE PROTEIN TOLC"/>
    <property type="match status" value="1"/>
</dbReference>
<keyword evidence="3" id="KW-0813">Transport</keyword>
<evidence type="ECO:0000256" key="6">
    <source>
        <dbReference type="ARBA" id="ARBA00023136"/>
    </source>
</evidence>
<dbReference type="PIRSF" id="PIRSF001892">
    <property type="entry name" value="CyaE"/>
    <property type="match status" value="1"/>
</dbReference>
<evidence type="ECO:0000256" key="4">
    <source>
        <dbReference type="ARBA" id="ARBA00022452"/>
    </source>
</evidence>
<feature type="coiled-coil region" evidence="8">
    <location>
        <begin position="377"/>
        <end position="436"/>
    </location>
</feature>
<dbReference type="Gene3D" id="1.20.1600.10">
    <property type="entry name" value="Outer membrane efflux proteins (OEP)"/>
    <property type="match status" value="1"/>
</dbReference>
<dbReference type="GO" id="GO:0015288">
    <property type="term" value="F:porin activity"/>
    <property type="evidence" value="ECO:0007669"/>
    <property type="project" value="TreeGrafter"/>
</dbReference>
<organism evidence="9">
    <name type="scientific">Desulfobacca acetoxidans</name>
    <dbReference type="NCBI Taxonomy" id="60893"/>
    <lineage>
        <taxon>Bacteria</taxon>
        <taxon>Pseudomonadati</taxon>
        <taxon>Thermodesulfobacteriota</taxon>
        <taxon>Desulfobaccia</taxon>
        <taxon>Desulfobaccales</taxon>
        <taxon>Desulfobaccaceae</taxon>
        <taxon>Desulfobacca</taxon>
    </lineage>
</organism>
<keyword evidence="8" id="KW-0175">Coiled coil</keyword>
<dbReference type="GO" id="GO:1990281">
    <property type="term" value="C:efflux pump complex"/>
    <property type="evidence" value="ECO:0007669"/>
    <property type="project" value="TreeGrafter"/>
</dbReference>
<sequence>MAEVKAGRLSFFVGLLLVCFSGCALVQPTDPLAPVPGFKAYGSLPPPTQPPPAVKAVEAQGPLTLERCLEVALANNPEVAATNWEVAASQARLDQAKAARWPTLTYEGSYTKYLNSRPLAEARFNNERRIFSKQLARGDVLLKLPLFTGGRIINEIKAAELQRLAEQNRLSRTRDELVFNVSSTFYSILGQEKVVESLKFSLKAMEEQRRKMAKMVEVAKAARVDLLRTEVRVADLEQSLAKEENLLELQKRVLATLLGLEPEKPPVQLTGRLSFEHLKFDVPQLVAKALGQRPDFNAARERLAAQARKVDAARAGHWPTVNLVGSYGYRGTGALDVLDQRLAKHSTERGPLYDDDGTLGITLSLPLFEGGRISAKVREEIDLLAAAQERLRKLNLQIRQEVESAVLDISSAGQRVKALEKSLEQAQESLRVETLKYNLSAGTITDVLDAQAALLATETSYYRALADFRTALARLQLALGGNLS</sequence>
<comment type="similarity">
    <text evidence="2">Belongs to the outer membrane factor (OMF) (TC 1.B.17) family.</text>
</comment>
<name>A0A7V4G7I2_9BACT</name>
<dbReference type="InterPro" id="IPR051906">
    <property type="entry name" value="TolC-like"/>
</dbReference>
<dbReference type="PANTHER" id="PTHR30026:SF20">
    <property type="entry name" value="OUTER MEMBRANE PROTEIN TOLC"/>
    <property type="match status" value="1"/>
</dbReference>
<keyword evidence="6" id="KW-0472">Membrane</keyword>
<keyword evidence="5" id="KW-0812">Transmembrane</keyword>
<keyword evidence="7" id="KW-0998">Cell outer membrane</keyword>
<dbReference type="InterPro" id="IPR003423">
    <property type="entry name" value="OMP_efflux"/>
</dbReference>
<protein>
    <submittedName>
        <fullName evidence="9">TolC family protein</fullName>
    </submittedName>
</protein>
<comment type="caution">
    <text evidence="9">The sequence shown here is derived from an EMBL/GenBank/DDBJ whole genome shotgun (WGS) entry which is preliminary data.</text>
</comment>
<evidence type="ECO:0000256" key="7">
    <source>
        <dbReference type="ARBA" id="ARBA00023237"/>
    </source>
</evidence>
<gene>
    <name evidence="9" type="ORF">ENT08_03810</name>
</gene>
<dbReference type="GO" id="GO:0015562">
    <property type="term" value="F:efflux transmembrane transporter activity"/>
    <property type="evidence" value="ECO:0007669"/>
    <property type="project" value="InterPro"/>
</dbReference>
<evidence type="ECO:0000256" key="8">
    <source>
        <dbReference type="SAM" id="Coils"/>
    </source>
</evidence>
<reference evidence="9" key="1">
    <citation type="journal article" date="2020" name="mSystems">
        <title>Genome- and Community-Level Interaction Insights into Carbon Utilization and Element Cycling Functions of Hydrothermarchaeota in Hydrothermal Sediment.</title>
        <authorList>
            <person name="Zhou Z."/>
            <person name="Liu Y."/>
            <person name="Xu W."/>
            <person name="Pan J."/>
            <person name="Luo Z.H."/>
            <person name="Li M."/>
        </authorList>
    </citation>
    <scope>NUCLEOTIDE SEQUENCE [LARGE SCALE GENOMIC DNA]</scope>
    <source>
        <strain evidence="9">SpSt-548</strain>
    </source>
</reference>
<evidence type="ECO:0000313" key="9">
    <source>
        <dbReference type="EMBL" id="HGS04850.1"/>
    </source>
</evidence>
<evidence type="ECO:0000256" key="1">
    <source>
        <dbReference type="ARBA" id="ARBA00004442"/>
    </source>
</evidence>
<proteinExistence type="inferred from homology"/>
<dbReference type="InterPro" id="IPR028351">
    <property type="entry name" value="CyaE"/>
</dbReference>
<dbReference type="EMBL" id="DSXI01000219">
    <property type="protein sequence ID" value="HGS04850.1"/>
    <property type="molecule type" value="Genomic_DNA"/>
</dbReference>
<dbReference type="Pfam" id="PF02321">
    <property type="entry name" value="OEP"/>
    <property type="match status" value="2"/>
</dbReference>
<evidence type="ECO:0000256" key="3">
    <source>
        <dbReference type="ARBA" id="ARBA00022448"/>
    </source>
</evidence>